<evidence type="ECO:0000313" key="6">
    <source>
        <dbReference type="Proteomes" id="UP000282084"/>
    </source>
</evidence>
<dbReference type="RefSeq" id="WP_246019020.1">
    <property type="nucleotide sequence ID" value="NZ_RBXO01000001.1"/>
</dbReference>
<dbReference type="PANTHER" id="PTHR45625:SF3">
    <property type="entry name" value="PEPTIDYL-PROLYL CIS-TRANS ISOMERASE B-RELATED"/>
    <property type="match status" value="1"/>
</dbReference>
<proteinExistence type="inferred from homology"/>
<dbReference type="PROSITE" id="PS50072">
    <property type="entry name" value="CSA_PPIASE_2"/>
    <property type="match status" value="1"/>
</dbReference>
<feature type="compositionally biased region" description="Low complexity" evidence="3">
    <location>
        <begin position="23"/>
        <end position="34"/>
    </location>
</feature>
<keyword evidence="2" id="KW-0697">Rotamase</keyword>
<dbReference type="Gene3D" id="2.40.100.10">
    <property type="entry name" value="Cyclophilin-like"/>
    <property type="match status" value="1"/>
</dbReference>
<organism evidence="5 6">
    <name type="scientific">Saccharothrix australiensis</name>
    <dbReference type="NCBI Taxonomy" id="2072"/>
    <lineage>
        <taxon>Bacteria</taxon>
        <taxon>Bacillati</taxon>
        <taxon>Actinomycetota</taxon>
        <taxon>Actinomycetes</taxon>
        <taxon>Pseudonocardiales</taxon>
        <taxon>Pseudonocardiaceae</taxon>
        <taxon>Saccharothrix</taxon>
    </lineage>
</organism>
<evidence type="ECO:0000313" key="5">
    <source>
        <dbReference type="EMBL" id="RKT55313.1"/>
    </source>
</evidence>
<feature type="region of interest" description="Disordered" evidence="3">
    <location>
        <begin position="23"/>
        <end position="91"/>
    </location>
</feature>
<keyword evidence="6" id="KW-1185">Reference proteome</keyword>
<dbReference type="CDD" id="cd00317">
    <property type="entry name" value="cyclophilin"/>
    <property type="match status" value="1"/>
</dbReference>
<protein>
    <recommendedName>
        <fullName evidence="2">Peptidyl-prolyl cis-trans isomerase</fullName>
        <shortName evidence="2">PPIase</shortName>
        <ecNumber evidence="2">5.2.1.8</ecNumber>
    </recommendedName>
</protein>
<name>A0A495W3Q9_9PSEU</name>
<evidence type="ECO:0000256" key="1">
    <source>
        <dbReference type="ARBA" id="ARBA00002388"/>
    </source>
</evidence>
<dbReference type="PRINTS" id="PR00153">
    <property type="entry name" value="CSAPPISMRASE"/>
</dbReference>
<dbReference type="Pfam" id="PF00160">
    <property type="entry name" value="Pro_isomerase"/>
    <property type="match status" value="1"/>
</dbReference>
<comment type="similarity">
    <text evidence="2">Belongs to the cyclophilin-type PPIase family.</text>
</comment>
<sequence>MGRIAVSAVVLLTALLGVTTPAAGAAPEETTSGGTASGAVERGASEPGAVEPGAAEPGAAGWTKHCEFTPTPDKPAAKPVRPPHPTAPAKGTATAVLDTNYGAVVIRLDRSNAPCAVHNFTHLVRSLFYHHTQCFRLTNSARLGVLQCGDIHRVEEGGPGYRFADEVTGRETYPRGTVAMGNQGPGTNGSQFFIVHSHANITPAYSVLGRVVHGMDTLDRIVAAGIADGAQDGLPRHPVRIHWALTLPF</sequence>
<dbReference type="AlphaFoldDB" id="A0A495W3Q9"/>
<evidence type="ECO:0000256" key="2">
    <source>
        <dbReference type="RuleBase" id="RU363019"/>
    </source>
</evidence>
<gene>
    <name evidence="5" type="ORF">C8E97_3976</name>
</gene>
<feature type="chain" id="PRO_5019618821" description="Peptidyl-prolyl cis-trans isomerase" evidence="2">
    <location>
        <begin position="26"/>
        <end position="249"/>
    </location>
</feature>
<evidence type="ECO:0000259" key="4">
    <source>
        <dbReference type="PROSITE" id="PS50072"/>
    </source>
</evidence>
<comment type="caution">
    <text evidence="5">The sequence shown here is derived from an EMBL/GenBank/DDBJ whole genome shotgun (WGS) entry which is preliminary data.</text>
</comment>
<feature type="signal peptide" evidence="2">
    <location>
        <begin position="1"/>
        <end position="25"/>
    </location>
</feature>
<keyword evidence="2" id="KW-0732">Signal</keyword>
<dbReference type="InterPro" id="IPR029000">
    <property type="entry name" value="Cyclophilin-like_dom_sf"/>
</dbReference>
<dbReference type="InterPro" id="IPR044666">
    <property type="entry name" value="Cyclophilin_A-like"/>
</dbReference>
<comment type="function">
    <text evidence="1 2">PPIases accelerate the folding of proteins. It catalyzes the cis-trans isomerization of proline imidic peptide bonds in oligopeptides.</text>
</comment>
<feature type="compositionally biased region" description="Low complexity" evidence="3">
    <location>
        <begin position="45"/>
        <end position="61"/>
    </location>
</feature>
<dbReference type="EMBL" id="RBXO01000001">
    <property type="protein sequence ID" value="RKT55313.1"/>
    <property type="molecule type" value="Genomic_DNA"/>
</dbReference>
<accession>A0A495W3Q9</accession>
<reference evidence="5 6" key="1">
    <citation type="submission" date="2018-10" db="EMBL/GenBank/DDBJ databases">
        <title>Sequencing the genomes of 1000 actinobacteria strains.</title>
        <authorList>
            <person name="Klenk H.-P."/>
        </authorList>
    </citation>
    <scope>NUCLEOTIDE SEQUENCE [LARGE SCALE GENOMIC DNA]</scope>
    <source>
        <strain evidence="5 6">DSM 43800</strain>
    </source>
</reference>
<dbReference type="EC" id="5.2.1.8" evidence="2"/>
<dbReference type="SUPFAM" id="SSF50891">
    <property type="entry name" value="Cyclophilin-like"/>
    <property type="match status" value="1"/>
</dbReference>
<dbReference type="InterPro" id="IPR002130">
    <property type="entry name" value="Cyclophilin-type_PPIase_dom"/>
</dbReference>
<keyword evidence="2 5" id="KW-0413">Isomerase</keyword>
<feature type="domain" description="PPIase cyclophilin-type" evidence="4">
    <location>
        <begin position="98"/>
        <end position="241"/>
    </location>
</feature>
<evidence type="ECO:0000256" key="3">
    <source>
        <dbReference type="SAM" id="MobiDB-lite"/>
    </source>
</evidence>
<dbReference type="PANTHER" id="PTHR45625">
    <property type="entry name" value="PEPTIDYL-PROLYL CIS-TRANS ISOMERASE-RELATED"/>
    <property type="match status" value="1"/>
</dbReference>
<dbReference type="Proteomes" id="UP000282084">
    <property type="component" value="Unassembled WGS sequence"/>
</dbReference>
<dbReference type="GO" id="GO:0003755">
    <property type="term" value="F:peptidyl-prolyl cis-trans isomerase activity"/>
    <property type="evidence" value="ECO:0007669"/>
    <property type="project" value="UniProtKB-UniRule"/>
</dbReference>
<comment type="catalytic activity">
    <reaction evidence="2">
        <text>[protein]-peptidylproline (omega=180) = [protein]-peptidylproline (omega=0)</text>
        <dbReference type="Rhea" id="RHEA:16237"/>
        <dbReference type="Rhea" id="RHEA-COMP:10747"/>
        <dbReference type="Rhea" id="RHEA-COMP:10748"/>
        <dbReference type="ChEBI" id="CHEBI:83833"/>
        <dbReference type="ChEBI" id="CHEBI:83834"/>
        <dbReference type="EC" id="5.2.1.8"/>
    </reaction>
</comment>